<feature type="region of interest" description="Disordered" evidence="2">
    <location>
        <begin position="264"/>
        <end position="354"/>
    </location>
</feature>
<feature type="compositionally biased region" description="Polar residues" evidence="2">
    <location>
        <begin position="52"/>
        <end position="61"/>
    </location>
</feature>
<dbReference type="Ensembl" id="ENSLBET00000020531.1">
    <property type="protein sequence ID" value="ENSLBEP00000019475.1"/>
    <property type="gene ID" value="ENSLBEG00000014962.1"/>
</dbReference>
<evidence type="ECO:0000313" key="3">
    <source>
        <dbReference type="Ensembl" id="ENSLBEP00000019475.1"/>
    </source>
</evidence>
<accession>A0A3Q3MGT2</accession>
<keyword evidence="4" id="KW-1185">Reference proteome</keyword>
<dbReference type="Proteomes" id="UP000261660">
    <property type="component" value="Unplaced"/>
</dbReference>
<name>A0A3Q3MGT2_9LABR</name>
<evidence type="ECO:0000256" key="2">
    <source>
        <dbReference type="SAM" id="MobiDB-lite"/>
    </source>
</evidence>
<feature type="compositionally biased region" description="Basic residues" evidence="2">
    <location>
        <begin position="345"/>
        <end position="354"/>
    </location>
</feature>
<proteinExistence type="predicted"/>
<dbReference type="OrthoDB" id="8964991at2759"/>
<evidence type="ECO:0000256" key="1">
    <source>
        <dbReference type="SAM" id="Coils"/>
    </source>
</evidence>
<dbReference type="STRING" id="56723.ENSLBEP00000019475"/>
<feature type="compositionally biased region" description="Basic and acidic residues" evidence="2">
    <location>
        <begin position="289"/>
        <end position="303"/>
    </location>
</feature>
<reference evidence="3" key="2">
    <citation type="submission" date="2025-09" db="UniProtKB">
        <authorList>
            <consortium name="Ensembl"/>
        </authorList>
    </citation>
    <scope>IDENTIFICATION</scope>
</reference>
<reference evidence="3" key="1">
    <citation type="submission" date="2025-08" db="UniProtKB">
        <authorList>
            <consortium name="Ensembl"/>
        </authorList>
    </citation>
    <scope>IDENTIFICATION</scope>
</reference>
<keyword evidence="1" id="KW-0175">Coiled coil</keyword>
<dbReference type="InParanoid" id="A0A3Q3MGT2"/>
<dbReference type="GeneTree" id="ENSGT00940000169105"/>
<feature type="compositionally biased region" description="Basic and acidic residues" evidence="2">
    <location>
        <begin position="266"/>
        <end position="279"/>
    </location>
</feature>
<protein>
    <submittedName>
        <fullName evidence="3">Uncharacterized LOC109990197</fullName>
    </submittedName>
</protein>
<dbReference type="AlphaFoldDB" id="A0A3Q3MGT2"/>
<sequence length="354" mass="40256">MSDRYNEIRRESGHMGNCIPSGQQLPRTPPMMDVKRHLDFCNEDQNEDCEETQQGAQAGSRNQEENELNRTFDFNPLEIKTKPDDPTSMLKGMKGYQLTQSDLEFIEKMKEEKLAKKLQGDLEEIQRLLKNQMMAFELTCATREKAQAELQKFPSCEDLTRLMKVVLKTSTPLTDLTDLDAKSLLATVTEEDVQTAMAEKRIELTRMEKMVANKKKKEAKLEKKVAAEQMKIQGLMSQLFTLKSELTQQEEANKALELQISTQKAQESKVEAEEVKTSDEPQATKVNSRGRERKNAVKSKENVQDSNQSKSTKSKVTEGKKNIQTGAQRSRKPAAAEDQPNPGLRRSKRIANRT</sequence>
<feature type="region of interest" description="Disordered" evidence="2">
    <location>
        <begin position="1"/>
        <end position="71"/>
    </location>
</feature>
<feature type="coiled-coil region" evidence="1">
    <location>
        <begin position="108"/>
        <end position="135"/>
    </location>
</feature>
<evidence type="ECO:0000313" key="4">
    <source>
        <dbReference type="Proteomes" id="UP000261660"/>
    </source>
</evidence>
<feature type="compositionally biased region" description="Basic and acidic residues" evidence="2">
    <location>
        <begin position="1"/>
        <end position="13"/>
    </location>
</feature>
<organism evidence="3 4">
    <name type="scientific">Labrus bergylta</name>
    <name type="common">ballan wrasse</name>
    <dbReference type="NCBI Taxonomy" id="56723"/>
    <lineage>
        <taxon>Eukaryota</taxon>
        <taxon>Metazoa</taxon>
        <taxon>Chordata</taxon>
        <taxon>Craniata</taxon>
        <taxon>Vertebrata</taxon>
        <taxon>Euteleostomi</taxon>
        <taxon>Actinopterygii</taxon>
        <taxon>Neopterygii</taxon>
        <taxon>Teleostei</taxon>
        <taxon>Neoteleostei</taxon>
        <taxon>Acanthomorphata</taxon>
        <taxon>Eupercaria</taxon>
        <taxon>Labriformes</taxon>
        <taxon>Labridae</taxon>
        <taxon>Labrus</taxon>
    </lineage>
</organism>
<feature type="compositionally biased region" description="Acidic residues" evidence="2">
    <location>
        <begin position="41"/>
        <end position="51"/>
    </location>
</feature>